<dbReference type="Pfam" id="PF06992">
    <property type="entry name" value="Phage_lambda_P"/>
    <property type="match status" value="1"/>
</dbReference>
<name>A0A8I1W6G6_PLESH</name>
<gene>
    <name evidence="1" type="ORF">J2R62_11045</name>
</gene>
<dbReference type="GO" id="GO:0006270">
    <property type="term" value="P:DNA replication initiation"/>
    <property type="evidence" value="ECO:0007669"/>
    <property type="project" value="InterPro"/>
</dbReference>
<comment type="caution">
    <text evidence="1">The sequence shown here is derived from an EMBL/GenBank/DDBJ whole genome shotgun (WGS) entry which is preliminary data.</text>
</comment>
<sequence length="244" mass="27423">MTEIKTVENLQVSRSGMRNAAMRVVDYSQVQINSEAVQNVNEIFRELAITFPAWRTAYPDAQSLNNAKQVWAKGLIENGITDMALIRVGLRVARSQPMPFIPSVGQFVAWCRAESSIPGLPSLDDVMTEFDRYCANHRDYSSPEAYPWSAPVMYWIVLDMRGSMYRYNQTAAEVRTTAKNLLRKWEKKLLSGEAVPVPVAQLENKHRPASVVQQADVDGRYRMLGDSVLASIRARISAAKGVLQ</sequence>
<accession>A0A8I1W6G6</accession>
<protein>
    <submittedName>
        <fullName evidence="1">DNA replication protein</fullName>
    </submittedName>
</protein>
<dbReference type="Proteomes" id="UP000664658">
    <property type="component" value="Unassembled WGS sequence"/>
</dbReference>
<dbReference type="AlphaFoldDB" id="A0A8I1W6G6"/>
<dbReference type="InterPro" id="IPR009731">
    <property type="entry name" value="P-like"/>
</dbReference>
<dbReference type="EMBL" id="JAFNAA010000011">
    <property type="protein sequence ID" value="MBO1108749.1"/>
    <property type="molecule type" value="Genomic_DNA"/>
</dbReference>
<reference evidence="1" key="1">
    <citation type="submission" date="2021-03" db="EMBL/GenBank/DDBJ databases">
        <title>Plesiomonas shigelloides zfcc0051, isolated from zebrafish feces.</title>
        <authorList>
            <person name="Vanderhoek Z."/>
            <person name="Gaulke C."/>
        </authorList>
    </citation>
    <scope>NUCLEOTIDE SEQUENCE</scope>
    <source>
        <strain evidence="1">Zfcc0051</strain>
    </source>
</reference>
<evidence type="ECO:0000313" key="2">
    <source>
        <dbReference type="Proteomes" id="UP000664658"/>
    </source>
</evidence>
<dbReference type="RefSeq" id="WP_207542202.1">
    <property type="nucleotide sequence ID" value="NZ_JAFNAA010000011.1"/>
</dbReference>
<organism evidence="1 2">
    <name type="scientific">Plesiomonas shigelloides</name>
    <name type="common">Aeromonas shigelloides</name>
    <dbReference type="NCBI Taxonomy" id="703"/>
    <lineage>
        <taxon>Bacteria</taxon>
        <taxon>Pseudomonadati</taxon>
        <taxon>Pseudomonadota</taxon>
        <taxon>Gammaproteobacteria</taxon>
        <taxon>Enterobacterales</taxon>
        <taxon>Enterobacteriaceae</taxon>
        <taxon>Plesiomonas</taxon>
    </lineage>
</organism>
<evidence type="ECO:0000313" key="1">
    <source>
        <dbReference type="EMBL" id="MBO1108749.1"/>
    </source>
</evidence>
<proteinExistence type="predicted"/>